<dbReference type="Proteomes" id="UP000578091">
    <property type="component" value="Unassembled WGS sequence"/>
</dbReference>
<protein>
    <submittedName>
        <fullName evidence="3">DUF1772 domain-containing protein</fullName>
    </submittedName>
</protein>
<feature type="chain" id="PRO_5032563641" evidence="2">
    <location>
        <begin position="25"/>
        <end position="168"/>
    </location>
</feature>
<evidence type="ECO:0000256" key="2">
    <source>
        <dbReference type="SAM" id="SignalP"/>
    </source>
</evidence>
<evidence type="ECO:0000313" key="4">
    <source>
        <dbReference type="Proteomes" id="UP000578091"/>
    </source>
</evidence>
<feature type="transmembrane region" description="Helical" evidence="1">
    <location>
        <begin position="145"/>
        <end position="164"/>
    </location>
</feature>
<sequence length="168" mass="17807">MTDLLQISALLLVALAMAFSLAHAAELPGKLRLDRETYLAVQPIYHPGFTIGGASEPLAILALAGLLLVTGATGPGFGMVAASLVLMLAMQGVYWLAVHPVNRFWLAAEKLPRTSAGFFSLGRRRASPDGDDWRGLRNRWECAHAVRAAVAVAAFLLLCIATVGSDPA</sequence>
<accession>A0A853JEF4</accession>
<keyword evidence="1" id="KW-1133">Transmembrane helix</keyword>
<keyword evidence="1" id="KW-0472">Membrane</keyword>
<organism evidence="3 4">
    <name type="scientific">Luteimonas salinisoli</name>
    <dbReference type="NCBI Taxonomy" id="2752307"/>
    <lineage>
        <taxon>Bacteria</taxon>
        <taxon>Pseudomonadati</taxon>
        <taxon>Pseudomonadota</taxon>
        <taxon>Gammaproteobacteria</taxon>
        <taxon>Lysobacterales</taxon>
        <taxon>Lysobacteraceae</taxon>
        <taxon>Luteimonas</taxon>
    </lineage>
</organism>
<keyword evidence="4" id="KW-1185">Reference proteome</keyword>
<evidence type="ECO:0000313" key="3">
    <source>
        <dbReference type="EMBL" id="NZA27112.1"/>
    </source>
</evidence>
<keyword evidence="2" id="KW-0732">Signal</keyword>
<comment type="caution">
    <text evidence="3">The sequence shown here is derived from an EMBL/GenBank/DDBJ whole genome shotgun (WGS) entry which is preliminary data.</text>
</comment>
<reference evidence="3 4" key="1">
    <citation type="submission" date="2020-07" db="EMBL/GenBank/DDBJ databases">
        <title>Luteimonas sp. SJ-92.</title>
        <authorList>
            <person name="Huang X.-X."/>
            <person name="Xu L."/>
            <person name="Sun J.-Q."/>
        </authorList>
    </citation>
    <scope>NUCLEOTIDE SEQUENCE [LARGE SCALE GENOMIC DNA]</scope>
    <source>
        <strain evidence="3 4">SJ-92</strain>
    </source>
</reference>
<feature type="signal peptide" evidence="2">
    <location>
        <begin position="1"/>
        <end position="24"/>
    </location>
</feature>
<dbReference type="InterPro" id="IPR013901">
    <property type="entry name" value="Anthrone_oxy"/>
</dbReference>
<evidence type="ECO:0000256" key="1">
    <source>
        <dbReference type="SAM" id="Phobius"/>
    </source>
</evidence>
<feature type="transmembrane region" description="Helical" evidence="1">
    <location>
        <begin position="76"/>
        <end position="97"/>
    </location>
</feature>
<keyword evidence="1" id="KW-0812">Transmembrane</keyword>
<dbReference type="EMBL" id="JACCKA010000072">
    <property type="protein sequence ID" value="NZA27112.1"/>
    <property type="molecule type" value="Genomic_DNA"/>
</dbReference>
<dbReference type="Pfam" id="PF08592">
    <property type="entry name" value="Anthrone_oxy"/>
    <property type="match status" value="1"/>
</dbReference>
<gene>
    <name evidence="3" type="ORF">H0E84_12050</name>
</gene>
<dbReference type="RefSeq" id="WP_180678890.1">
    <property type="nucleotide sequence ID" value="NZ_JACCKA010000072.1"/>
</dbReference>
<proteinExistence type="predicted"/>
<name>A0A853JEF4_9GAMM</name>
<feature type="transmembrane region" description="Helical" evidence="1">
    <location>
        <begin position="48"/>
        <end position="69"/>
    </location>
</feature>
<dbReference type="AlphaFoldDB" id="A0A853JEF4"/>